<dbReference type="EMBL" id="BMAV01019025">
    <property type="protein sequence ID" value="GFY71691.1"/>
    <property type="molecule type" value="Genomic_DNA"/>
</dbReference>
<evidence type="ECO:0000313" key="2">
    <source>
        <dbReference type="EMBL" id="GFY71691.1"/>
    </source>
</evidence>
<accession>A0A8X7CL55</accession>
<dbReference type="AlphaFoldDB" id="A0A8X7CL55"/>
<proteinExistence type="predicted"/>
<comment type="caution">
    <text evidence="2">The sequence shown here is derived from an EMBL/GenBank/DDBJ whole genome shotgun (WGS) entry which is preliminary data.</text>
</comment>
<feature type="chain" id="PRO_5036461216" evidence="1">
    <location>
        <begin position="20"/>
        <end position="81"/>
    </location>
</feature>
<protein>
    <submittedName>
        <fullName evidence="2">Uncharacterized protein</fullName>
    </submittedName>
</protein>
<keyword evidence="3" id="KW-1185">Reference proteome</keyword>
<sequence>MAKLLCVFVLAGLIFQVSALDWHPTHWIPNPLKWVPNPFKWISDHTGWISKLNPLHWFGNKCNPPAKCHGAVLESYSHYYK</sequence>
<keyword evidence="1" id="KW-0732">Signal</keyword>
<feature type="signal peptide" evidence="1">
    <location>
        <begin position="1"/>
        <end position="19"/>
    </location>
</feature>
<name>A0A8X7CL55_9ARAC</name>
<reference evidence="2" key="1">
    <citation type="submission" date="2020-08" db="EMBL/GenBank/DDBJ databases">
        <title>Multicomponent nature underlies the extraordinary mechanical properties of spider dragline silk.</title>
        <authorList>
            <person name="Kono N."/>
            <person name="Nakamura H."/>
            <person name="Mori M."/>
            <person name="Yoshida Y."/>
            <person name="Ohtoshi R."/>
            <person name="Malay A.D."/>
            <person name="Moran D.A.P."/>
            <person name="Tomita M."/>
            <person name="Numata K."/>
            <person name="Arakawa K."/>
        </authorList>
    </citation>
    <scope>NUCLEOTIDE SEQUENCE</scope>
</reference>
<evidence type="ECO:0000313" key="3">
    <source>
        <dbReference type="Proteomes" id="UP000886998"/>
    </source>
</evidence>
<dbReference type="Proteomes" id="UP000886998">
    <property type="component" value="Unassembled WGS sequence"/>
</dbReference>
<organism evidence="2 3">
    <name type="scientific">Trichonephila inaurata madagascariensis</name>
    <dbReference type="NCBI Taxonomy" id="2747483"/>
    <lineage>
        <taxon>Eukaryota</taxon>
        <taxon>Metazoa</taxon>
        <taxon>Ecdysozoa</taxon>
        <taxon>Arthropoda</taxon>
        <taxon>Chelicerata</taxon>
        <taxon>Arachnida</taxon>
        <taxon>Araneae</taxon>
        <taxon>Araneomorphae</taxon>
        <taxon>Entelegynae</taxon>
        <taxon>Araneoidea</taxon>
        <taxon>Nephilidae</taxon>
        <taxon>Trichonephila</taxon>
        <taxon>Trichonephila inaurata</taxon>
    </lineage>
</organism>
<evidence type="ECO:0000256" key="1">
    <source>
        <dbReference type="SAM" id="SignalP"/>
    </source>
</evidence>
<gene>
    <name evidence="2" type="ORF">TNIN_29961</name>
</gene>
<dbReference type="OrthoDB" id="4473401at2759"/>